<dbReference type="Gene3D" id="2.40.50.140">
    <property type="entry name" value="Nucleic acid-binding proteins"/>
    <property type="match status" value="1"/>
</dbReference>
<dbReference type="InterPro" id="IPR047090">
    <property type="entry name" value="AspRS_core"/>
</dbReference>
<dbReference type="EMBL" id="PEZW01000018">
    <property type="protein sequence ID" value="PIS07567.1"/>
    <property type="molecule type" value="Genomic_DNA"/>
</dbReference>
<evidence type="ECO:0000256" key="2">
    <source>
        <dbReference type="ARBA" id="ARBA00022598"/>
    </source>
</evidence>
<evidence type="ECO:0000313" key="10">
    <source>
        <dbReference type="Proteomes" id="UP000231382"/>
    </source>
</evidence>
<proteinExistence type="inferred from homology"/>
<evidence type="ECO:0000256" key="5">
    <source>
        <dbReference type="ARBA" id="ARBA00022917"/>
    </source>
</evidence>
<dbReference type="GO" id="GO:0005524">
    <property type="term" value="F:ATP binding"/>
    <property type="evidence" value="ECO:0007669"/>
    <property type="project" value="UniProtKB-UniRule"/>
</dbReference>
<dbReference type="Pfam" id="PF01336">
    <property type="entry name" value="tRNA_anti-codon"/>
    <property type="match status" value="1"/>
</dbReference>
<dbReference type="CDD" id="cd00777">
    <property type="entry name" value="AspRS_core"/>
    <property type="match status" value="1"/>
</dbReference>
<dbReference type="SUPFAM" id="SSF50249">
    <property type="entry name" value="Nucleic acid-binding proteins"/>
    <property type="match status" value="1"/>
</dbReference>
<feature type="binding site" evidence="7">
    <location>
        <begin position="218"/>
        <end position="220"/>
    </location>
    <ligand>
        <name>ATP</name>
        <dbReference type="ChEBI" id="CHEBI:30616"/>
    </ligand>
</feature>
<evidence type="ECO:0000313" key="9">
    <source>
        <dbReference type="EMBL" id="PIS07567.1"/>
    </source>
</evidence>
<keyword evidence="5 7" id="KW-0648">Protein biosynthesis</keyword>
<protein>
    <recommendedName>
        <fullName evidence="7">Aspartate--tRNA(Asp/Asn) ligase</fullName>
        <ecNumber evidence="7">6.1.1.23</ecNumber>
    </recommendedName>
    <alternativeName>
        <fullName evidence="7">Aspartyl-tRNA synthetase</fullName>
        <shortName evidence="7">AspRS</shortName>
    </alternativeName>
    <alternativeName>
        <fullName evidence="7">Non-discriminating aspartyl-tRNA synthetase</fullName>
        <shortName evidence="7">ND-AspRS</shortName>
    </alternativeName>
</protein>
<gene>
    <name evidence="7 9" type="primary">aspS</name>
    <name evidence="9" type="ORF">COT78_02610</name>
</gene>
<keyword evidence="4 7" id="KW-0067">ATP-binding</keyword>
<evidence type="ECO:0000259" key="8">
    <source>
        <dbReference type="PROSITE" id="PS50862"/>
    </source>
</evidence>
<comment type="catalytic activity">
    <reaction evidence="7">
        <text>tRNA(Asx) + L-aspartate + ATP = L-aspartyl-tRNA(Asx) + AMP + diphosphate</text>
        <dbReference type="Rhea" id="RHEA:18349"/>
        <dbReference type="Rhea" id="RHEA-COMP:9710"/>
        <dbReference type="Rhea" id="RHEA-COMP:9711"/>
        <dbReference type="ChEBI" id="CHEBI:29991"/>
        <dbReference type="ChEBI" id="CHEBI:30616"/>
        <dbReference type="ChEBI" id="CHEBI:33019"/>
        <dbReference type="ChEBI" id="CHEBI:78442"/>
        <dbReference type="ChEBI" id="CHEBI:78516"/>
        <dbReference type="ChEBI" id="CHEBI:456215"/>
        <dbReference type="EC" id="6.1.1.23"/>
    </reaction>
</comment>
<organism evidence="9 10">
    <name type="scientific">Candidatus Berkelbacteria bacterium CG10_big_fil_rev_8_21_14_0_10_43_13</name>
    <dbReference type="NCBI Taxonomy" id="1974514"/>
    <lineage>
        <taxon>Bacteria</taxon>
        <taxon>Candidatus Berkelbacteria</taxon>
    </lineage>
</organism>
<feature type="binding site" evidence="7">
    <location>
        <position position="365"/>
    </location>
    <ligand>
        <name>L-aspartate</name>
        <dbReference type="ChEBI" id="CHEBI:29991"/>
    </ligand>
</feature>
<dbReference type="InterPro" id="IPR045864">
    <property type="entry name" value="aa-tRNA-synth_II/BPL/LPL"/>
</dbReference>
<dbReference type="InterPro" id="IPR004364">
    <property type="entry name" value="Aa-tRNA-synt_II"/>
</dbReference>
<reference evidence="10" key="1">
    <citation type="submission" date="2017-09" db="EMBL/GenBank/DDBJ databases">
        <title>Depth-based differentiation of microbial function through sediment-hosted aquifers and enrichment of novel symbionts in the deep terrestrial subsurface.</title>
        <authorList>
            <person name="Probst A.J."/>
            <person name="Ladd B."/>
            <person name="Jarett J.K."/>
            <person name="Geller-Mcgrath D.E."/>
            <person name="Sieber C.M.K."/>
            <person name="Emerson J.B."/>
            <person name="Anantharaman K."/>
            <person name="Thomas B.C."/>
            <person name="Malmstrom R."/>
            <person name="Stieglmeier M."/>
            <person name="Klingl A."/>
            <person name="Woyke T."/>
            <person name="Ryan C.M."/>
            <person name="Banfield J.F."/>
        </authorList>
    </citation>
    <scope>NUCLEOTIDE SEQUENCE [LARGE SCALE GENOMIC DNA]</scope>
</reference>
<dbReference type="Gene3D" id="3.30.1360.30">
    <property type="entry name" value="GAD-like domain"/>
    <property type="match status" value="1"/>
</dbReference>
<evidence type="ECO:0000256" key="3">
    <source>
        <dbReference type="ARBA" id="ARBA00022741"/>
    </source>
</evidence>
<dbReference type="CDD" id="cd04317">
    <property type="entry name" value="EcAspRS_like_N"/>
    <property type="match status" value="1"/>
</dbReference>
<dbReference type="GO" id="GO:0050560">
    <property type="term" value="F:aspartate-tRNA(Asn) ligase activity"/>
    <property type="evidence" value="ECO:0007669"/>
    <property type="project" value="UniProtKB-EC"/>
</dbReference>
<evidence type="ECO:0000256" key="1">
    <source>
        <dbReference type="ARBA" id="ARBA00006303"/>
    </source>
</evidence>
<dbReference type="InterPro" id="IPR047089">
    <property type="entry name" value="Asp-tRNA-ligase_1_N"/>
</dbReference>
<keyword evidence="6 7" id="KW-0030">Aminoacyl-tRNA synthetase</keyword>
<accession>A0A2H0W891</accession>
<dbReference type="NCBIfam" id="TIGR00459">
    <property type="entry name" value="aspS_bact"/>
    <property type="match status" value="1"/>
</dbReference>
<dbReference type="GO" id="GO:0004815">
    <property type="term" value="F:aspartate-tRNA ligase activity"/>
    <property type="evidence" value="ECO:0007669"/>
    <property type="project" value="UniProtKB-UniRule"/>
</dbReference>
<feature type="binding site" evidence="7">
    <location>
        <position position="227"/>
    </location>
    <ligand>
        <name>ATP</name>
        <dbReference type="ChEBI" id="CHEBI:30616"/>
    </ligand>
</feature>
<sequence length="477" mass="54892">MQRTQIKDSVEKIGHQITVMGWVNTRRDHGKIVFVDLRDRSGILQIVFVPGSKAYEKISPIRPEWVISVTGKIKARPEKLVNDKMVTGTVEMEAEDIEILNEAKTSPFEIDKNTLGVDEELRLKYRYLDLRSERMAKNIILRHNIVRFMREYLYAKNFLEIETPFLTKSTPEGAREYIVPSRLYPGEFYVLPQSPQQFKQLLMVAGMEKYFQVVRCFRDEDQRGDRQPEFTQLDLEMSFVTQDDIYNLIEPMMIDLVEKLIPDAEFTAKPFPKITYAEAIEKYKTDKPDLRKNKSDKKEFAFCWIVDAPLFKYSKTDKKLVSSHHPFTMPQPDDVELLDSEPEKVRAYAYDLVLNGFEVAGGSIRIHKRDIQDKIFKLLGLSEEETTRRFGHMLEAFEYGAPPHGGIASGIDRLVAVLAGEDAIREVMAFPKTGDAKDLMMGAPSQVSEHQLKDVHITLRKEAEGKELKTDDTIVGD</sequence>
<feature type="domain" description="Aminoacyl-transfer RNA synthetases class-II family profile" evidence="8">
    <location>
        <begin position="141"/>
        <end position="431"/>
    </location>
</feature>
<feature type="binding site" evidence="7">
    <location>
        <position position="358"/>
    </location>
    <ligand>
        <name>ATP</name>
        <dbReference type="ChEBI" id="CHEBI:30616"/>
    </ligand>
</feature>
<dbReference type="PANTHER" id="PTHR22594">
    <property type="entry name" value="ASPARTYL/LYSYL-TRNA SYNTHETASE"/>
    <property type="match status" value="1"/>
</dbReference>
<dbReference type="InterPro" id="IPR004365">
    <property type="entry name" value="NA-bd_OB_tRNA"/>
</dbReference>
<dbReference type="PRINTS" id="PR01042">
    <property type="entry name" value="TRNASYNTHASP"/>
</dbReference>
<comment type="function">
    <text evidence="7">Aspartyl-tRNA synthetase with relaxed tRNA specificity since it is able to aspartylate not only its cognate tRNA(Asp) but also tRNA(Asn). Reaction proceeds in two steps: L-aspartate is first activated by ATP to form Asp-AMP and then transferred to the acceptor end of tRNA(Asp/Asn).</text>
</comment>
<feature type="binding site" evidence="7">
    <location>
        <position position="324"/>
    </location>
    <ligand>
        <name>L-aspartate</name>
        <dbReference type="ChEBI" id="CHEBI:29991"/>
    </ligand>
</feature>
<dbReference type="InterPro" id="IPR006195">
    <property type="entry name" value="aa-tRNA-synth_II"/>
</dbReference>
<keyword evidence="3 7" id="KW-0547">Nucleotide-binding</keyword>
<feature type="site" description="Important for tRNA non-discrimination" evidence="7">
    <location>
        <position position="29"/>
    </location>
</feature>
<dbReference type="InterPro" id="IPR004115">
    <property type="entry name" value="GAD-like_sf"/>
</dbReference>
<dbReference type="HAMAP" id="MF_00044">
    <property type="entry name" value="Asp_tRNA_synth_type1"/>
    <property type="match status" value="1"/>
</dbReference>
<dbReference type="PANTHER" id="PTHR22594:SF5">
    <property type="entry name" value="ASPARTATE--TRNA LIGASE, MITOCHONDRIAL"/>
    <property type="match status" value="1"/>
</dbReference>
<evidence type="ECO:0000256" key="4">
    <source>
        <dbReference type="ARBA" id="ARBA00022840"/>
    </source>
</evidence>
<keyword evidence="7" id="KW-0963">Cytoplasm</keyword>
<dbReference type="PROSITE" id="PS50862">
    <property type="entry name" value="AA_TRNA_LIGASE_II"/>
    <property type="match status" value="1"/>
</dbReference>
<dbReference type="GO" id="GO:0003676">
    <property type="term" value="F:nucleic acid binding"/>
    <property type="evidence" value="ECO:0007669"/>
    <property type="project" value="InterPro"/>
</dbReference>
<comment type="caution">
    <text evidence="7">Lacks conserved residue(s) required for the propagation of feature annotation.</text>
</comment>
<feature type="binding site" evidence="7">
    <location>
        <position position="218"/>
    </location>
    <ligand>
        <name>L-aspartate</name>
        <dbReference type="ChEBI" id="CHEBI:29991"/>
    </ligand>
</feature>
<dbReference type="AlphaFoldDB" id="A0A2H0W891"/>
<name>A0A2H0W891_9BACT</name>
<comment type="subcellular location">
    <subcellularLocation>
        <location evidence="7">Cytoplasm</location>
    </subcellularLocation>
</comment>
<comment type="similarity">
    <text evidence="1 7">Belongs to the class-II aminoacyl-tRNA synthetase family. Type 1 subfamily.</text>
</comment>
<dbReference type="GO" id="GO:0005737">
    <property type="term" value="C:cytoplasm"/>
    <property type="evidence" value="ECO:0007669"/>
    <property type="project" value="UniProtKB-SubCell"/>
</dbReference>
<dbReference type="Pfam" id="PF00152">
    <property type="entry name" value="tRNA-synt_2"/>
    <property type="match status" value="1"/>
</dbReference>
<dbReference type="InterPro" id="IPR012340">
    <property type="entry name" value="NA-bd_OB-fold"/>
</dbReference>
<comment type="subunit">
    <text evidence="7">Homodimer.</text>
</comment>
<keyword evidence="2 7" id="KW-0436">Ligase</keyword>
<dbReference type="SUPFAM" id="SSF55681">
    <property type="entry name" value="Class II aaRS and biotin synthetases"/>
    <property type="match status" value="1"/>
</dbReference>
<evidence type="ECO:0000256" key="6">
    <source>
        <dbReference type="ARBA" id="ARBA00023146"/>
    </source>
</evidence>
<evidence type="ECO:0000256" key="7">
    <source>
        <dbReference type="HAMAP-Rule" id="MF_00044"/>
    </source>
</evidence>
<feature type="region of interest" description="Aspartate" evidence="7">
    <location>
        <begin position="196"/>
        <end position="199"/>
    </location>
</feature>
<dbReference type="Gene3D" id="3.30.930.10">
    <property type="entry name" value="Bira Bifunctional Protein, Domain 2"/>
    <property type="match status" value="2"/>
</dbReference>
<feature type="binding site" evidence="7">
    <location>
        <begin position="410"/>
        <end position="413"/>
    </location>
    <ligand>
        <name>ATP</name>
        <dbReference type="ChEBI" id="CHEBI:30616"/>
    </ligand>
</feature>
<dbReference type="InterPro" id="IPR002312">
    <property type="entry name" value="Asp/Asn-tRNA-synth_IIb"/>
</dbReference>
<dbReference type="EC" id="6.1.1.23" evidence="7"/>
<dbReference type="Proteomes" id="UP000231382">
    <property type="component" value="Unassembled WGS sequence"/>
</dbReference>
<dbReference type="GO" id="GO:0006422">
    <property type="term" value="P:aspartyl-tRNA aminoacylation"/>
    <property type="evidence" value="ECO:0007669"/>
    <property type="project" value="UniProtKB-UniRule"/>
</dbReference>
<comment type="caution">
    <text evidence="9">The sequence shown here is derived from an EMBL/GenBank/DDBJ whole genome shotgun (WGS) entry which is preliminary data.</text>
</comment>
<dbReference type="InterPro" id="IPR004524">
    <property type="entry name" value="Asp-tRNA-ligase_1"/>
</dbReference>
<feature type="binding site" evidence="7">
    <location>
        <position position="172"/>
    </location>
    <ligand>
        <name>L-aspartate</name>
        <dbReference type="ChEBI" id="CHEBI:29991"/>
    </ligand>
</feature>